<evidence type="ECO:0000256" key="1">
    <source>
        <dbReference type="SAM" id="MobiDB-lite"/>
    </source>
</evidence>
<gene>
    <name evidence="3" type="ORF">VP01_1578g5</name>
</gene>
<proteinExistence type="predicted"/>
<dbReference type="OrthoDB" id="8062037at2759"/>
<dbReference type="Gene3D" id="3.30.40.10">
    <property type="entry name" value="Zinc/RING finger domain, C3HC4 (zinc finger)"/>
    <property type="match status" value="1"/>
</dbReference>
<dbReference type="VEuPathDB" id="FungiDB:VP01_1578g5"/>
<evidence type="ECO:0000259" key="2">
    <source>
        <dbReference type="Pfam" id="PF13639"/>
    </source>
</evidence>
<evidence type="ECO:0000313" key="3">
    <source>
        <dbReference type="EMBL" id="KNZ60296.1"/>
    </source>
</evidence>
<feature type="domain" description="RING-type" evidence="2">
    <location>
        <begin position="260"/>
        <end position="294"/>
    </location>
</feature>
<organism evidence="3 4">
    <name type="scientific">Puccinia sorghi</name>
    <dbReference type="NCBI Taxonomy" id="27349"/>
    <lineage>
        <taxon>Eukaryota</taxon>
        <taxon>Fungi</taxon>
        <taxon>Dikarya</taxon>
        <taxon>Basidiomycota</taxon>
        <taxon>Pucciniomycotina</taxon>
        <taxon>Pucciniomycetes</taxon>
        <taxon>Pucciniales</taxon>
        <taxon>Pucciniaceae</taxon>
        <taxon>Puccinia</taxon>
    </lineage>
</organism>
<dbReference type="SUPFAM" id="SSF57850">
    <property type="entry name" value="RING/U-box"/>
    <property type="match status" value="1"/>
</dbReference>
<dbReference type="Proteomes" id="UP000037035">
    <property type="component" value="Unassembled WGS sequence"/>
</dbReference>
<feature type="region of interest" description="Disordered" evidence="1">
    <location>
        <begin position="1"/>
        <end position="95"/>
    </location>
</feature>
<protein>
    <recommendedName>
        <fullName evidence="2">RING-type domain-containing protein</fullName>
    </recommendedName>
</protein>
<dbReference type="InterPro" id="IPR013083">
    <property type="entry name" value="Znf_RING/FYVE/PHD"/>
</dbReference>
<name>A0A0L6VHP4_9BASI</name>
<sequence>MDANHNQRNAERAEDIPELRPGGALQHDEEPAAPHGPSPASSGPTDDAVLVEEHTYPAALPELIADPAEQTSRAPLPDERQAAAEAPSARVLAHTSGSPADTTVFVIDDNVLRINSVIAEGPEAEAIMATLLHLGDMMAGPLPAPPLEDVVRPLSPVSQALFQTIYHRAHQLFAQFQQDPTLTGSSLDVARTFVVELGEARMATATVDEERYERLNRFLDDVEQEVSDLFLLAAARRLAMRTLDSLTRPDISSLNLQDLRCSICFEEYGEKAIVVVLPCHNSHHFHRSCINSVLVNLLVSIP</sequence>
<evidence type="ECO:0000313" key="4">
    <source>
        <dbReference type="Proteomes" id="UP000037035"/>
    </source>
</evidence>
<keyword evidence="4" id="KW-1185">Reference proteome</keyword>
<dbReference type="Pfam" id="PF13639">
    <property type="entry name" value="zf-RING_2"/>
    <property type="match status" value="1"/>
</dbReference>
<accession>A0A0L6VHP4</accession>
<dbReference type="EMBL" id="LAVV01006368">
    <property type="protein sequence ID" value="KNZ60296.1"/>
    <property type="molecule type" value="Genomic_DNA"/>
</dbReference>
<dbReference type="AlphaFoldDB" id="A0A0L6VHP4"/>
<feature type="compositionally biased region" description="Low complexity" evidence="1">
    <location>
        <begin position="33"/>
        <end position="44"/>
    </location>
</feature>
<dbReference type="InterPro" id="IPR001841">
    <property type="entry name" value="Znf_RING"/>
</dbReference>
<reference evidence="3 4" key="1">
    <citation type="submission" date="2015-08" db="EMBL/GenBank/DDBJ databases">
        <title>Next Generation Sequencing and Analysis of the Genome of Puccinia sorghi L Schw, the Causal Agent of Maize Common Rust.</title>
        <authorList>
            <person name="Rochi L."/>
            <person name="Burguener G."/>
            <person name="Darino M."/>
            <person name="Turjanski A."/>
            <person name="Kreff E."/>
            <person name="Dieguez M.J."/>
            <person name="Sacco F."/>
        </authorList>
    </citation>
    <scope>NUCLEOTIDE SEQUENCE [LARGE SCALE GENOMIC DNA]</scope>
    <source>
        <strain evidence="3 4">RO10H11247</strain>
    </source>
</reference>
<dbReference type="STRING" id="27349.A0A0L6VHP4"/>
<feature type="compositionally biased region" description="Basic and acidic residues" evidence="1">
    <location>
        <begin position="8"/>
        <end position="18"/>
    </location>
</feature>
<comment type="caution">
    <text evidence="3">The sequence shown here is derived from an EMBL/GenBank/DDBJ whole genome shotgun (WGS) entry which is preliminary data.</text>
</comment>